<evidence type="ECO:0000313" key="4">
    <source>
        <dbReference type="Proteomes" id="UP000234328"/>
    </source>
</evidence>
<evidence type="ECO:0000313" key="3">
    <source>
        <dbReference type="EMBL" id="PLC52903.1"/>
    </source>
</evidence>
<protein>
    <recommendedName>
        <fullName evidence="5">RAQPRD family plasmid</fullName>
    </recommendedName>
</protein>
<gene>
    <name evidence="3" type="ORF">CR155_15995</name>
</gene>
<comment type="caution">
    <text evidence="3">The sequence shown here is derived from an EMBL/GenBank/DDBJ whole genome shotgun (WGS) entry which is preliminary data.</text>
</comment>
<feature type="signal peptide" evidence="2">
    <location>
        <begin position="1"/>
        <end position="30"/>
    </location>
</feature>
<name>A0A2N4UD25_9BURK</name>
<keyword evidence="4" id="KW-1185">Reference proteome</keyword>
<dbReference type="Pfam" id="PF09686">
    <property type="entry name" value="Plasmid_RAQPRD"/>
    <property type="match status" value="1"/>
</dbReference>
<dbReference type="NCBIfam" id="TIGR01690">
    <property type="entry name" value="ICE_RAQPRD"/>
    <property type="match status" value="1"/>
</dbReference>
<organism evidence="3 4">
    <name type="scientific">Pollutimonas nitritireducens</name>
    <dbReference type="NCBI Taxonomy" id="2045209"/>
    <lineage>
        <taxon>Bacteria</taxon>
        <taxon>Pseudomonadati</taxon>
        <taxon>Pseudomonadota</taxon>
        <taxon>Betaproteobacteria</taxon>
        <taxon>Burkholderiales</taxon>
        <taxon>Alcaligenaceae</taxon>
        <taxon>Pollutimonas</taxon>
    </lineage>
</organism>
<evidence type="ECO:0008006" key="5">
    <source>
        <dbReference type="Google" id="ProtNLM"/>
    </source>
</evidence>
<accession>A0A2N4UD25</accession>
<evidence type="ECO:0000256" key="1">
    <source>
        <dbReference type="SAM" id="MobiDB-lite"/>
    </source>
</evidence>
<keyword evidence="2" id="KW-0732">Signal</keyword>
<feature type="chain" id="PRO_5014950268" description="RAQPRD family plasmid" evidence="2">
    <location>
        <begin position="31"/>
        <end position="123"/>
    </location>
</feature>
<reference evidence="3 4" key="1">
    <citation type="submission" date="2017-10" db="EMBL/GenBank/DDBJ databases">
        <title>Two draft genome sequences of Pusillimonas sp. strains isolated from a nitrate- and radionuclide-contaminated groundwater in Russia.</title>
        <authorList>
            <person name="Grouzdev D.S."/>
            <person name="Tourova T.P."/>
            <person name="Goeva M.A."/>
            <person name="Babich T.L."/>
            <person name="Sokolova D.S."/>
            <person name="Abdullin R."/>
            <person name="Poltaraus A.B."/>
            <person name="Toshchakov S.V."/>
            <person name="Nazina T.N."/>
        </authorList>
    </citation>
    <scope>NUCLEOTIDE SEQUENCE [LARGE SCALE GENOMIC DNA]</scope>
    <source>
        <strain evidence="3 4">JR1/69-2-13</strain>
    </source>
</reference>
<evidence type="ECO:0000256" key="2">
    <source>
        <dbReference type="SAM" id="SignalP"/>
    </source>
</evidence>
<feature type="compositionally biased region" description="Basic and acidic residues" evidence="1">
    <location>
        <begin position="96"/>
        <end position="113"/>
    </location>
</feature>
<proteinExistence type="predicted"/>
<dbReference type="AlphaFoldDB" id="A0A2N4UD25"/>
<feature type="region of interest" description="Disordered" evidence="1">
    <location>
        <begin position="87"/>
        <end position="123"/>
    </location>
</feature>
<dbReference type="Proteomes" id="UP000234328">
    <property type="component" value="Unassembled WGS sequence"/>
</dbReference>
<dbReference type="EMBL" id="PDNV01000010">
    <property type="protein sequence ID" value="PLC52903.1"/>
    <property type="molecule type" value="Genomic_DNA"/>
</dbReference>
<sequence length="123" mass="13422">MVLSIRCRAAHGGVSLLLTAVLAVPLTVQADVPVQRQDLAAALRQLDALERFVAQSAAATPIMPGDRYYFDYPRLLADLARVRSGIQSHLTPSRAQPRDLAELAGDYRSERGPQHNPLLQAQP</sequence>
<dbReference type="OrthoDB" id="8910666at2"/>
<dbReference type="RefSeq" id="WP_102071036.1">
    <property type="nucleotide sequence ID" value="NZ_PDNV01000010.1"/>
</dbReference>
<dbReference type="InterPro" id="IPR019110">
    <property type="entry name" value="Uncharacterised_RAQPRD"/>
</dbReference>